<evidence type="ECO:0000313" key="1">
    <source>
        <dbReference type="EMBL" id="EQA36416.1"/>
    </source>
</evidence>
<dbReference type="AlphaFoldDB" id="V6HAI2"/>
<organism evidence="1 2">
    <name type="scientific">Leptospira inadai serovar Lyme str. 10</name>
    <dbReference type="NCBI Taxonomy" id="1049790"/>
    <lineage>
        <taxon>Bacteria</taxon>
        <taxon>Pseudomonadati</taxon>
        <taxon>Spirochaetota</taxon>
        <taxon>Spirochaetia</taxon>
        <taxon>Leptospirales</taxon>
        <taxon>Leptospiraceae</taxon>
        <taxon>Leptospira</taxon>
    </lineage>
</organism>
<protein>
    <submittedName>
        <fullName evidence="1">Uncharacterized protein</fullName>
    </submittedName>
</protein>
<reference evidence="1 2" key="1">
    <citation type="submission" date="2013-05" db="EMBL/GenBank/DDBJ databases">
        <authorList>
            <person name="Harkins D.M."/>
            <person name="Durkin A.S."/>
            <person name="Brinkac L.M."/>
            <person name="Haft D.H."/>
            <person name="Selengut J.D."/>
            <person name="Sanka R."/>
            <person name="DePew J."/>
            <person name="Purushe J."/>
            <person name="Hartskeerl R.A."/>
            <person name="Ahmed A."/>
            <person name="van der Linden H."/>
            <person name="Goris M.G.A."/>
            <person name="Vinetz J.M."/>
            <person name="Sutton G.G."/>
            <person name="Nierman W.C."/>
            <person name="Fouts D.E."/>
        </authorList>
    </citation>
    <scope>NUCLEOTIDE SEQUENCE [LARGE SCALE GENOMIC DNA]</scope>
    <source>
        <strain evidence="1 2">10</strain>
    </source>
</reference>
<accession>V6HAI2</accession>
<gene>
    <name evidence="1" type="ORF">LEP1GSC047_2955</name>
</gene>
<name>V6HAI2_9LEPT</name>
<proteinExistence type="predicted"/>
<sequence length="46" mass="5591">MTKILKRFRPMAFYSLLSARMKKFTIFFDIPQNIRVHAEDVQRTED</sequence>
<comment type="caution">
    <text evidence="1">The sequence shown here is derived from an EMBL/GenBank/DDBJ whole genome shotgun (WGS) entry which is preliminary data.</text>
</comment>
<dbReference type="EMBL" id="AHMM02000017">
    <property type="protein sequence ID" value="EQA36416.1"/>
    <property type="molecule type" value="Genomic_DNA"/>
</dbReference>
<dbReference type="Proteomes" id="UP000018719">
    <property type="component" value="Unassembled WGS sequence"/>
</dbReference>
<dbReference type="STRING" id="1049790.LEP1GSC047_2955"/>
<evidence type="ECO:0000313" key="2">
    <source>
        <dbReference type="Proteomes" id="UP000018719"/>
    </source>
</evidence>